<dbReference type="InterPro" id="IPR007729">
    <property type="entry name" value="DGOK"/>
</dbReference>
<dbReference type="PATRIC" id="fig|1581420.6.peg.1260"/>
<organism evidence="1 2">
    <name type="scientific">Aurantiacibacter luteus</name>
    <dbReference type="NCBI Taxonomy" id="1581420"/>
    <lineage>
        <taxon>Bacteria</taxon>
        <taxon>Pseudomonadati</taxon>
        <taxon>Pseudomonadota</taxon>
        <taxon>Alphaproteobacteria</taxon>
        <taxon>Sphingomonadales</taxon>
        <taxon>Erythrobacteraceae</taxon>
        <taxon>Aurantiacibacter</taxon>
    </lineage>
</organism>
<dbReference type="InterPro" id="IPR042258">
    <property type="entry name" value="DGOK_N"/>
</dbReference>
<sequence length="302" mass="31061">MTQRESGVAGGEYLAIDWGTTNRRIYRMRADGECVDSTSDDRGVLAIDALDIPGEIQAMREAHGDLPLIAAGMVGSSRGWVEVPYVATPASLADVAAACAHPAPGVSIVPGVSHLDERAADVMRGEEVQVLGAVAAGLASDTALFCQPGTHCKWIALEDGKIARFSTAMTGELFALLRGRSILSEMLGGPVAAGPAFAAGLQQGLEGGDALGALFGTRARVLLGRLAREDAAAWCSGLLIGADVRGQGDLAGRTIYLLSAGNLADLYRTAIEHAGATVVAIDSSIAFLAGIHALQESIVCPA</sequence>
<proteinExistence type="predicted"/>
<keyword evidence="1" id="KW-0808">Transferase</keyword>
<keyword evidence="2" id="KW-1185">Reference proteome</keyword>
<comment type="caution">
    <text evidence="1">The sequence shown here is derived from an EMBL/GenBank/DDBJ whole genome shotgun (WGS) entry which is preliminary data.</text>
</comment>
<dbReference type="CDD" id="cd24012">
    <property type="entry name" value="ASKHA_NBD_KDGal-kinase"/>
    <property type="match status" value="1"/>
</dbReference>
<accession>A0A0G9MZD7</accession>
<dbReference type="GO" id="GO:0034194">
    <property type="term" value="P:D-galactonate catabolic process"/>
    <property type="evidence" value="ECO:0007669"/>
    <property type="project" value="InterPro"/>
</dbReference>
<reference evidence="1 2" key="1">
    <citation type="submission" date="2015-04" db="EMBL/GenBank/DDBJ databases">
        <title>The draft genome sequence of Erythrobacter luteus KA37.</title>
        <authorList>
            <person name="Zhuang L."/>
            <person name="Liu Y."/>
            <person name="Shao Z."/>
        </authorList>
    </citation>
    <scope>NUCLEOTIDE SEQUENCE [LARGE SCALE GENOMIC DNA]</scope>
    <source>
        <strain evidence="1 2">KA37</strain>
    </source>
</reference>
<dbReference type="Gene3D" id="3.30.420.300">
    <property type="entry name" value="2-keto-3-deoxy-galactonokinase, substrate binding domain"/>
    <property type="match status" value="1"/>
</dbReference>
<protein>
    <submittedName>
        <fullName evidence="1">2-oxo-3-deoxygalactonate kinase</fullName>
    </submittedName>
</protein>
<dbReference type="Proteomes" id="UP000053464">
    <property type="component" value="Unassembled WGS sequence"/>
</dbReference>
<dbReference type="EMBL" id="LBHB01000001">
    <property type="protein sequence ID" value="KLE35944.1"/>
    <property type="molecule type" value="Genomic_DNA"/>
</dbReference>
<gene>
    <name evidence="1" type="ORF">AAW00_06225</name>
</gene>
<evidence type="ECO:0000313" key="1">
    <source>
        <dbReference type="EMBL" id="KLE35944.1"/>
    </source>
</evidence>
<dbReference type="AlphaFoldDB" id="A0A0G9MZD7"/>
<name>A0A0G9MZD7_9SPHN</name>
<evidence type="ECO:0000313" key="2">
    <source>
        <dbReference type="Proteomes" id="UP000053464"/>
    </source>
</evidence>
<dbReference type="Gene3D" id="3.30.420.310">
    <property type="entry name" value="2-keto-3-deoxy-galactonokinase, C-terminal domain"/>
    <property type="match status" value="1"/>
</dbReference>
<dbReference type="InterPro" id="IPR042257">
    <property type="entry name" value="DGOK_C"/>
</dbReference>
<dbReference type="GO" id="GO:0008671">
    <property type="term" value="F:2-dehydro-3-deoxygalactonokinase activity"/>
    <property type="evidence" value="ECO:0007669"/>
    <property type="project" value="InterPro"/>
</dbReference>
<dbReference type="STRING" id="1581420.AAW00_06225"/>
<keyword evidence="1" id="KW-0418">Kinase</keyword>
<dbReference type="Pfam" id="PF05035">
    <property type="entry name" value="DGOK"/>
    <property type="match status" value="1"/>
</dbReference>